<dbReference type="Pfam" id="PF00126">
    <property type="entry name" value="HTH_1"/>
    <property type="match status" value="1"/>
</dbReference>
<evidence type="ECO:0000256" key="4">
    <source>
        <dbReference type="ARBA" id="ARBA00023163"/>
    </source>
</evidence>
<dbReference type="Gene3D" id="3.40.190.290">
    <property type="match status" value="1"/>
</dbReference>
<feature type="domain" description="HTH lysR-type" evidence="5">
    <location>
        <begin position="1"/>
        <end position="58"/>
    </location>
</feature>
<sequence>MDLLQLQYFQKVAQLEHMTKAARELQIAQPALSMTIARLENDLGVPLFDRLGRQIRLNAYGRAFLIKAETALKALEEGRRELADMSGLEHGRVSLAVTTLNRFSKLLGAFLSKHPDVSFRVIQVPTEESKTRLLSGEIDFCFSYQPFEQPEVRCLPLFTEDILLAVPASHYLAGRRSISLHEVAHESFVSLKTGYSFRDITDECCRKAGFVPNIVCEGDEPAAIDGLVRAGLGIAFLPAAARKEYSSLHLLDIAEPVCQWTLHLTWLEQRYLSQAARRFQDFVVRLYGKKSISP</sequence>
<comment type="caution">
    <text evidence="6">The sequence shown here is derived from an EMBL/GenBank/DDBJ whole genome shotgun (WGS) entry which is preliminary data.</text>
</comment>
<dbReference type="InterPro" id="IPR036388">
    <property type="entry name" value="WH-like_DNA-bd_sf"/>
</dbReference>
<accession>A0ABS7CAI2</accession>
<dbReference type="PRINTS" id="PR00039">
    <property type="entry name" value="HTHLYSR"/>
</dbReference>
<dbReference type="InterPro" id="IPR050950">
    <property type="entry name" value="HTH-type_LysR_regulators"/>
</dbReference>
<evidence type="ECO:0000259" key="5">
    <source>
        <dbReference type="PROSITE" id="PS50931"/>
    </source>
</evidence>
<dbReference type="PROSITE" id="PS50931">
    <property type="entry name" value="HTH_LYSR"/>
    <property type="match status" value="1"/>
</dbReference>
<dbReference type="Pfam" id="PF03466">
    <property type="entry name" value="LysR_substrate"/>
    <property type="match status" value="1"/>
</dbReference>
<dbReference type="PANTHER" id="PTHR30419:SF28">
    <property type="entry name" value="HTH-TYPE TRANSCRIPTIONAL REGULATOR BSDA"/>
    <property type="match status" value="1"/>
</dbReference>
<dbReference type="PANTHER" id="PTHR30419">
    <property type="entry name" value="HTH-TYPE TRANSCRIPTIONAL REGULATOR YBHD"/>
    <property type="match status" value="1"/>
</dbReference>
<dbReference type="SUPFAM" id="SSF46785">
    <property type="entry name" value="Winged helix' DNA-binding domain"/>
    <property type="match status" value="1"/>
</dbReference>
<keyword evidence="4" id="KW-0804">Transcription</keyword>
<name>A0ABS7CAI2_9BACL</name>
<dbReference type="EMBL" id="JAHZIK010001006">
    <property type="protein sequence ID" value="MBW7457913.1"/>
    <property type="molecule type" value="Genomic_DNA"/>
</dbReference>
<protein>
    <submittedName>
        <fullName evidence="6">LysR family transcriptional regulator</fullName>
    </submittedName>
</protein>
<proteinExistence type="inferred from homology"/>
<dbReference type="Proteomes" id="UP001519887">
    <property type="component" value="Unassembled WGS sequence"/>
</dbReference>
<keyword evidence="2" id="KW-0805">Transcription regulation</keyword>
<evidence type="ECO:0000256" key="3">
    <source>
        <dbReference type="ARBA" id="ARBA00023125"/>
    </source>
</evidence>
<organism evidence="6 7">
    <name type="scientific">Paenibacillus sepulcri</name>
    <dbReference type="NCBI Taxonomy" id="359917"/>
    <lineage>
        <taxon>Bacteria</taxon>
        <taxon>Bacillati</taxon>
        <taxon>Bacillota</taxon>
        <taxon>Bacilli</taxon>
        <taxon>Bacillales</taxon>
        <taxon>Paenibacillaceae</taxon>
        <taxon>Paenibacillus</taxon>
    </lineage>
</organism>
<comment type="similarity">
    <text evidence="1">Belongs to the LysR transcriptional regulatory family.</text>
</comment>
<dbReference type="SUPFAM" id="SSF53850">
    <property type="entry name" value="Periplasmic binding protein-like II"/>
    <property type="match status" value="1"/>
</dbReference>
<evidence type="ECO:0000256" key="2">
    <source>
        <dbReference type="ARBA" id="ARBA00023015"/>
    </source>
</evidence>
<evidence type="ECO:0000256" key="1">
    <source>
        <dbReference type="ARBA" id="ARBA00009437"/>
    </source>
</evidence>
<dbReference type="InterPro" id="IPR005119">
    <property type="entry name" value="LysR_subst-bd"/>
</dbReference>
<keyword evidence="7" id="KW-1185">Reference proteome</keyword>
<dbReference type="InterPro" id="IPR000847">
    <property type="entry name" value="LysR_HTH_N"/>
</dbReference>
<keyword evidence="3" id="KW-0238">DNA-binding</keyword>
<evidence type="ECO:0000313" key="6">
    <source>
        <dbReference type="EMBL" id="MBW7457913.1"/>
    </source>
</evidence>
<gene>
    <name evidence="6" type="ORF">K0U00_28120</name>
</gene>
<dbReference type="Gene3D" id="1.10.10.10">
    <property type="entry name" value="Winged helix-like DNA-binding domain superfamily/Winged helix DNA-binding domain"/>
    <property type="match status" value="1"/>
</dbReference>
<dbReference type="RefSeq" id="WP_210040117.1">
    <property type="nucleotide sequence ID" value="NZ_JBHLVU010000007.1"/>
</dbReference>
<reference evidence="6 7" key="1">
    <citation type="submission" date="2021-07" db="EMBL/GenBank/DDBJ databases">
        <title>Paenibacillus radiodurans sp. nov., isolated from the southeastern edge of Tengger Desert.</title>
        <authorList>
            <person name="Zhang G."/>
        </authorList>
    </citation>
    <scope>NUCLEOTIDE SEQUENCE [LARGE SCALE GENOMIC DNA]</scope>
    <source>
        <strain evidence="6 7">CCM 7311</strain>
    </source>
</reference>
<evidence type="ECO:0000313" key="7">
    <source>
        <dbReference type="Proteomes" id="UP001519887"/>
    </source>
</evidence>
<dbReference type="InterPro" id="IPR036390">
    <property type="entry name" value="WH_DNA-bd_sf"/>
</dbReference>